<evidence type="ECO:0000259" key="2">
    <source>
        <dbReference type="PROSITE" id="PS51841"/>
    </source>
</evidence>
<dbReference type="STRING" id="1305737.GCA_000526355_02186"/>
<evidence type="ECO:0000313" key="4">
    <source>
        <dbReference type="Proteomes" id="UP000050421"/>
    </source>
</evidence>
<accession>A0A0P8AFX1</accession>
<dbReference type="PROSITE" id="PS51841">
    <property type="entry name" value="LTD"/>
    <property type="match status" value="1"/>
</dbReference>
<dbReference type="Gene3D" id="2.60.40.4070">
    <property type="match status" value="1"/>
</dbReference>
<dbReference type="InterPro" id="IPR036415">
    <property type="entry name" value="Lamin_tail_dom_sf"/>
</dbReference>
<feature type="domain" description="LTD" evidence="2">
    <location>
        <begin position="285"/>
        <end position="407"/>
    </location>
</feature>
<dbReference type="eggNOG" id="COG4288">
    <property type="taxonomic scope" value="Bacteria"/>
</dbReference>
<gene>
    <name evidence="3" type="ORF">HLUCCX10_07070</name>
</gene>
<name>A0A0P8AFX1_9BACT</name>
<protein>
    <recommendedName>
        <fullName evidence="2">LTD domain-containing protein</fullName>
    </recommendedName>
</protein>
<dbReference type="Gene3D" id="2.60.40.1220">
    <property type="match status" value="2"/>
</dbReference>
<keyword evidence="1" id="KW-0732">Signal</keyword>
<dbReference type="AlphaFoldDB" id="A0A0P8AFX1"/>
<comment type="caution">
    <text evidence="3">The sequence shown here is derived from an EMBL/GenBank/DDBJ whole genome shotgun (WGS) entry which is preliminary data.</text>
</comment>
<dbReference type="SUPFAM" id="SSF74853">
    <property type="entry name" value="Lamin A/C globular tail domain"/>
    <property type="match status" value="1"/>
</dbReference>
<dbReference type="Proteomes" id="UP000050421">
    <property type="component" value="Unassembled WGS sequence"/>
</dbReference>
<dbReference type="InterPro" id="IPR001322">
    <property type="entry name" value="Lamin_tail_dom"/>
</dbReference>
<evidence type="ECO:0000256" key="1">
    <source>
        <dbReference type="ARBA" id="ARBA00022729"/>
    </source>
</evidence>
<evidence type="ECO:0000313" key="3">
    <source>
        <dbReference type="EMBL" id="KPQ17046.1"/>
    </source>
</evidence>
<dbReference type="OrthoDB" id="9758406at2"/>
<dbReference type="EMBL" id="LJXT01000034">
    <property type="protein sequence ID" value="KPQ17046.1"/>
    <property type="molecule type" value="Genomic_DNA"/>
</dbReference>
<organism evidence="3 4">
    <name type="scientific">Algoriphagus marincola HL-49</name>
    <dbReference type="NCBI Taxonomy" id="1305737"/>
    <lineage>
        <taxon>Bacteria</taxon>
        <taxon>Pseudomonadati</taxon>
        <taxon>Bacteroidota</taxon>
        <taxon>Cytophagia</taxon>
        <taxon>Cytophagales</taxon>
        <taxon>Cyclobacteriaceae</taxon>
        <taxon>Algoriphagus</taxon>
    </lineage>
</organism>
<reference evidence="3 4" key="1">
    <citation type="submission" date="2015-09" db="EMBL/GenBank/DDBJ databases">
        <title>Identification and resolution of microdiversity through metagenomic sequencing of parallel consortia.</title>
        <authorList>
            <person name="Nelson W.C."/>
            <person name="Romine M.F."/>
            <person name="Lindemann S.R."/>
        </authorList>
    </citation>
    <scope>NUCLEOTIDE SEQUENCE [LARGE SCALE GENOMIC DNA]</scope>
    <source>
        <strain evidence="3">HL-49</strain>
    </source>
</reference>
<dbReference type="PATRIC" id="fig|1305737.6.peg.2057"/>
<sequence>MIRFLGRLFLLILFLFQIGALKASNQKEDFEQDFRIVNDPDEFIPGWRGNELRANSSRIFQSNSSGKEGSRCLAVQPISTFDGELTVRLSPADFENPAIQFWARSIRNGSGSRPALVFYGFGESLDSDFSEMVQIGDNSEFANEDQVFRQFKVELPDSLRGLEEIFFRLKIDYGPGTGSAARWLLDDFEFGDFVEDLQPPTLESVRGFGPRTVELAFSEPLDAVFSQIQLNYSLDDIEPISASLAFDSLVYLDFEEPLAVGQNYVLTIRQIPDLAGNFLRDTTLTFRFEDPTAIGFKDLVINEVMPAPQEGNDLPNVEYVELLYLGEKDIRLGGMSIRNSRSESILEDFWMESGDYLILAPASQAALLGEYGDVLAVDPWPTLLNSGDEISLLDQNVELIDQISYSTATWGDSELSGGGYSLEVVNPNLLCEQSEFLKPSESPARGTPGTENSVLNLTPDTFAPEFISYSFTDSLSLVLVFSEPIQSTLTLADFQIEPKMPLDSVGVAGNQILLFFTEAITDNQSYQLRLDGVVDCSGNQLEETRIEFIRPRTAKIGEVFLNELLFDPRSGGPKFVELYNPTEDYLEIGKWKLANLDDLGQVDQVRTLSEESLVMSPGSFLAISTDSERLKMDYPRSANGGFFEVRTLPSYPISGGTVVLIDAQEEIAEQFEYDEELHHPLLRETKGVSLERVSVGSPADFAGNWHSASGNEEYATPGRVNSQRIPGEFEAELIQIDPEIFDPEGSQGNTFTTIRYQLDQSGWVGSFRIYDISGRIVSVLAQNEILATQGLYTWTGTDSQGRRLPTGYYVLLVELFDLQGRIRNVKKTIIIAERI</sequence>
<dbReference type="Pfam" id="PF00932">
    <property type="entry name" value="LTD"/>
    <property type="match status" value="1"/>
</dbReference>
<proteinExistence type="predicted"/>
<dbReference type="InterPro" id="IPR014755">
    <property type="entry name" value="Cu-Rt/internalin_Ig-like"/>
</dbReference>